<sequence length="118" mass="13722">DLGHAADGLAARFKPEDVVWMNNCYEIFLKKCDKIKNEKEEEIQPNFLKWSLGSKLVDVGNAVCEKVVEIDRDVDLIKELLWTVREITKINDDGVTNHVSWLFWHQTKGSLKEFWKSS</sequence>
<dbReference type="EMBL" id="HACM01005366">
    <property type="protein sequence ID" value="CRZ05808.1"/>
    <property type="molecule type" value="Transcribed_RNA"/>
</dbReference>
<reference evidence="1" key="1">
    <citation type="submission" date="2015-04" db="EMBL/GenBank/DDBJ databases">
        <title>The genome sequence of the plant pathogenic Rhizarian Plasmodiophora brassicae reveals insights in its biotrophic life cycle and the origin of chitin synthesis.</title>
        <authorList>
            <person name="Schwelm A."/>
            <person name="Fogelqvist J."/>
            <person name="Knaust A."/>
            <person name="Julke S."/>
            <person name="Lilja T."/>
            <person name="Dhandapani V."/>
            <person name="Bonilla-Rosso G."/>
            <person name="Karlsson M."/>
            <person name="Shevchenko A."/>
            <person name="Choi S.R."/>
            <person name="Kim H.G."/>
            <person name="Park J.Y."/>
            <person name="Lim Y.P."/>
            <person name="Ludwig-Muller J."/>
            <person name="Dixelius C."/>
        </authorList>
    </citation>
    <scope>NUCLEOTIDE SEQUENCE</scope>
    <source>
        <tissue evidence="1">Potato root galls</tissue>
    </source>
</reference>
<accession>A0A0H5QV08</accession>
<proteinExistence type="predicted"/>
<protein>
    <submittedName>
        <fullName evidence="1">Uncharacterized protein</fullName>
    </submittedName>
</protein>
<feature type="non-terminal residue" evidence="1">
    <location>
        <position position="1"/>
    </location>
</feature>
<dbReference type="AlphaFoldDB" id="A0A0H5QV08"/>
<organism evidence="1">
    <name type="scientific">Spongospora subterranea</name>
    <dbReference type="NCBI Taxonomy" id="70186"/>
    <lineage>
        <taxon>Eukaryota</taxon>
        <taxon>Sar</taxon>
        <taxon>Rhizaria</taxon>
        <taxon>Endomyxa</taxon>
        <taxon>Phytomyxea</taxon>
        <taxon>Plasmodiophorida</taxon>
        <taxon>Plasmodiophoridae</taxon>
        <taxon>Spongospora</taxon>
    </lineage>
</organism>
<evidence type="ECO:0000313" key="1">
    <source>
        <dbReference type="EMBL" id="CRZ05808.1"/>
    </source>
</evidence>
<name>A0A0H5QV08_9EUKA</name>
<feature type="non-terminal residue" evidence="1">
    <location>
        <position position="118"/>
    </location>
</feature>